<evidence type="ECO:0000313" key="2">
    <source>
        <dbReference type="EMBL" id="MBB4411687.1"/>
    </source>
</evidence>
<evidence type="ECO:0000313" key="5">
    <source>
        <dbReference type="Proteomes" id="UP000524535"/>
    </source>
</evidence>
<comment type="caution">
    <text evidence="2">The sequence shown here is derived from an EMBL/GenBank/DDBJ whole genome shotgun (WGS) entry which is preliminary data.</text>
</comment>
<sequence length="132" mass="14636">MAKDTIKASDFRVAFRDVDMNGQMFRSVYIDRAEEAVAAFWRRRKTKDDDPFFITGKVAGTFHVPLAVGDIVHTHVGVSKIGGKSAGFLVRMTRGEEAVAEVEIVWVATDGKGGSPVALPEDLRDWLYSFLD</sequence>
<reference evidence="4 5" key="1">
    <citation type="submission" date="2020-08" db="EMBL/GenBank/DDBJ databases">
        <title>Genomic Encyclopedia of Type Strains, Phase IV (KMG-V): Genome sequencing to study the core and pangenomes of soil and plant-associated prokaryotes.</title>
        <authorList>
            <person name="Whitman W."/>
        </authorList>
    </citation>
    <scope>NUCLEOTIDE SEQUENCE [LARGE SCALE GENOMIC DNA]</scope>
    <source>
        <strain evidence="2 5">SEMIA 444</strain>
        <strain evidence="1 4">SEMIA 448</strain>
        <strain evidence="3 6">SEMIA 452</strain>
    </source>
</reference>
<dbReference type="EMBL" id="JACIHM010000002">
    <property type="protein sequence ID" value="MBB4446378.1"/>
    <property type="molecule type" value="Genomic_DNA"/>
</dbReference>
<dbReference type="GO" id="GO:0016787">
    <property type="term" value="F:hydrolase activity"/>
    <property type="evidence" value="ECO:0007669"/>
    <property type="project" value="UniProtKB-KW"/>
</dbReference>
<evidence type="ECO:0000313" key="1">
    <source>
        <dbReference type="EMBL" id="MBB4348451.1"/>
    </source>
</evidence>
<keyword evidence="5" id="KW-1185">Reference proteome</keyword>
<gene>
    <name evidence="2" type="ORF">GGE31_002192</name>
    <name evidence="1" type="ORF">GGE33_002193</name>
    <name evidence="3" type="ORF">GGE35_002194</name>
</gene>
<evidence type="ECO:0000313" key="4">
    <source>
        <dbReference type="Proteomes" id="UP000520770"/>
    </source>
</evidence>
<evidence type="ECO:0000313" key="6">
    <source>
        <dbReference type="Proteomes" id="UP000576087"/>
    </source>
</evidence>
<dbReference type="Pfam" id="PF13279">
    <property type="entry name" value="4HBT_2"/>
    <property type="match status" value="1"/>
</dbReference>
<dbReference type="EC" id="3.1.2.-" evidence="2"/>
<dbReference type="RefSeq" id="WP_183823006.1">
    <property type="nucleotide sequence ID" value="NZ_JACIGW010000002.1"/>
</dbReference>
<dbReference type="Proteomes" id="UP000524535">
    <property type="component" value="Unassembled WGS sequence"/>
</dbReference>
<dbReference type="InterPro" id="IPR029069">
    <property type="entry name" value="HotDog_dom_sf"/>
</dbReference>
<dbReference type="CDD" id="cd00586">
    <property type="entry name" value="4HBT"/>
    <property type="match status" value="1"/>
</dbReference>
<dbReference type="AlphaFoldDB" id="A0A7W6X9L2"/>
<evidence type="ECO:0000313" key="3">
    <source>
        <dbReference type="EMBL" id="MBB4446378.1"/>
    </source>
</evidence>
<dbReference type="Gene3D" id="3.10.129.10">
    <property type="entry name" value="Hotdog Thioesterase"/>
    <property type="match status" value="1"/>
</dbReference>
<dbReference type="Proteomes" id="UP000520770">
    <property type="component" value="Unassembled WGS sequence"/>
</dbReference>
<dbReference type="EMBL" id="JACIGW010000002">
    <property type="protein sequence ID" value="MBB4348451.1"/>
    <property type="molecule type" value="Genomic_DNA"/>
</dbReference>
<protein>
    <submittedName>
        <fullName evidence="2">Acyl-CoA thioester hydrolase</fullName>
        <ecNumber evidence="2">3.1.2.-</ecNumber>
    </submittedName>
</protein>
<dbReference type="SUPFAM" id="SSF54637">
    <property type="entry name" value="Thioesterase/thiol ester dehydrase-isomerase"/>
    <property type="match status" value="1"/>
</dbReference>
<proteinExistence type="predicted"/>
<keyword evidence="2" id="KW-0378">Hydrolase</keyword>
<accession>A0A7W6X9L2</accession>
<dbReference type="EMBL" id="JACIGY010000002">
    <property type="protein sequence ID" value="MBB4411687.1"/>
    <property type="molecule type" value="Genomic_DNA"/>
</dbReference>
<organism evidence="2 5">
    <name type="scientific">Aliirhizobium cellulosilyticum</name>
    <dbReference type="NCBI Taxonomy" id="393664"/>
    <lineage>
        <taxon>Bacteria</taxon>
        <taxon>Pseudomonadati</taxon>
        <taxon>Pseudomonadota</taxon>
        <taxon>Alphaproteobacteria</taxon>
        <taxon>Hyphomicrobiales</taxon>
        <taxon>Rhizobiaceae</taxon>
        <taxon>Aliirhizobium</taxon>
    </lineage>
</organism>
<dbReference type="Proteomes" id="UP000576087">
    <property type="component" value="Unassembled WGS sequence"/>
</dbReference>
<name>A0A7W6X9L2_9HYPH</name>